<proteinExistence type="inferred from homology"/>
<keyword evidence="8" id="KW-0436">Ligase</keyword>
<dbReference type="EMBL" id="AVPG01000006">
    <property type="protein sequence ID" value="KGX87528.1"/>
    <property type="molecule type" value="Genomic_DNA"/>
</dbReference>
<dbReference type="NCBIfam" id="TIGR01085">
    <property type="entry name" value="murE"/>
    <property type="match status" value="1"/>
</dbReference>
<keyword evidence="5 8" id="KW-0573">Peptidoglycan synthesis</keyword>
<keyword evidence="3 8" id="KW-0132">Cell division</keyword>
<dbReference type="Proteomes" id="UP000030401">
    <property type="component" value="Unassembled WGS sequence"/>
</dbReference>
<dbReference type="InterPro" id="IPR013221">
    <property type="entry name" value="Mur_ligase_cen"/>
</dbReference>
<keyword evidence="4 8" id="KW-0133">Cell shape</keyword>
<dbReference type="Gene3D" id="3.40.1390.10">
    <property type="entry name" value="MurE/MurF, N-terminal domain"/>
    <property type="match status" value="1"/>
</dbReference>
<gene>
    <name evidence="8" type="primary">murE</name>
    <name evidence="13" type="ORF">N784_14880</name>
</gene>
<accession>A0A0A5G8P2</accession>
<keyword evidence="14" id="KW-1185">Reference proteome</keyword>
<dbReference type="GO" id="GO:0071555">
    <property type="term" value="P:cell wall organization"/>
    <property type="evidence" value="ECO:0007669"/>
    <property type="project" value="UniProtKB-KW"/>
</dbReference>
<feature type="domain" description="Mur ligase N-terminal catalytic" evidence="10">
    <location>
        <begin position="23"/>
        <end position="99"/>
    </location>
</feature>
<keyword evidence="7 8" id="KW-0961">Cell wall biogenesis/degradation</keyword>
<dbReference type="Pfam" id="PF02875">
    <property type="entry name" value="Mur_ligase_C"/>
    <property type="match status" value="1"/>
</dbReference>
<comment type="caution">
    <text evidence="13">The sequence shown here is derived from an EMBL/GenBank/DDBJ whole genome shotgun (WGS) entry which is preliminary data.</text>
</comment>
<evidence type="ECO:0000259" key="10">
    <source>
        <dbReference type="Pfam" id="PF01225"/>
    </source>
</evidence>
<keyword evidence="8" id="KW-0460">Magnesium</keyword>
<feature type="binding site" evidence="8">
    <location>
        <position position="185"/>
    </location>
    <ligand>
        <name>UDP-N-acetyl-alpha-D-muramoyl-L-alanyl-D-glutamate</name>
        <dbReference type="ChEBI" id="CHEBI:83900"/>
    </ligand>
</feature>
<dbReference type="GO" id="GO:0008360">
    <property type="term" value="P:regulation of cell shape"/>
    <property type="evidence" value="ECO:0007669"/>
    <property type="project" value="UniProtKB-KW"/>
</dbReference>
<evidence type="ECO:0000256" key="7">
    <source>
        <dbReference type="ARBA" id="ARBA00023316"/>
    </source>
</evidence>
<dbReference type="Pfam" id="PF08245">
    <property type="entry name" value="Mur_ligase_M"/>
    <property type="match status" value="1"/>
</dbReference>
<sequence>MQVKEVLANVEYELIQGDVETTIEAISYHSKHIKQDSLFICVKGARTDGHDYIAQAIMKGASAIVIERKVALAFIPPNFPVILVKDTRAILSAVAIEFYQHPSKNFRLVGVTGTNGKTSVTHMISSILQSTNRKVGSIGTLGNKINEVDVETRRSTPTTPEAFDLQHAFAKMKQSAVSDVVMEVTSIGLARKRVQGSQFDIAIFLNLSPHHIEEHGSFEQYKNAKLLLFQSTPFSIINMDDPYGEEVMDACTGKYVTISTQNERADFYAIPHALTADCVSFTFHHKEMQEEFSIPIPGSFTVYNALAAIACCLQLGLSLPEIQAGLQQVQSPIGRLQTIQAEEGFSVMIDYAHTPIALENVLSNIRAYTKGKLLIVFGCEGEIRYENRRKMGAVVSRWCDHIILTADNPRNEPLDQITNEIKRGLSINASYEIIEEREQAIKRSILLAEQGDIVLIAGKGHETHQIIGDEHFPFHDQQIVEEYVNRTY</sequence>
<comment type="pathway">
    <text evidence="1 8 9">Cell wall biogenesis; peptidoglycan biosynthesis.</text>
</comment>
<dbReference type="GO" id="GO:0000287">
    <property type="term" value="F:magnesium ion binding"/>
    <property type="evidence" value="ECO:0007669"/>
    <property type="project" value="UniProtKB-UniRule"/>
</dbReference>
<feature type="modified residue" description="N6-carboxylysine" evidence="8">
    <location>
        <position position="225"/>
    </location>
</feature>
<dbReference type="SUPFAM" id="SSF63418">
    <property type="entry name" value="MurE/MurF N-terminal domain"/>
    <property type="match status" value="1"/>
</dbReference>
<feature type="binding site" evidence="8">
    <location>
        <position position="458"/>
    </location>
    <ligand>
        <name>meso-2,6-diaminopimelate</name>
        <dbReference type="ChEBI" id="CHEBI:57791"/>
    </ligand>
</feature>
<evidence type="ECO:0000256" key="8">
    <source>
        <dbReference type="HAMAP-Rule" id="MF_00208"/>
    </source>
</evidence>
<feature type="domain" description="Mur ligase C-terminal" evidence="11">
    <location>
        <begin position="334"/>
        <end position="460"/>
    </location>
</feature>
<dbReference type="HAMAP" id="MF_00208">
    <property type="entry name" value="MurE"/>
    <property type="match status" value="1"/>
</dbReference>
<evidence type="ECO:0000256" key="5">
    <source>
        <dbReference type="ARBA" id="ARBA00022984"/>
    </source>
</evidence>
<reference evidence="13 14" key="1">
    <citation type="submission" date="2013-08" db="EMBL/GenBank/DDBJ databases">
        <authorList>
            <person name="Huang J."/>
            <person name="Wang G."/>
        </authorList>
    </citation>
    <scope>NUCLEOTIDE SEQUENCE [LARGE SCALE GENOMIC DNA]</scope>
    <source>
        <strain evidence="13 14">JSM 072002</strain>
    </source>
</reference>
<comment type="catalytic activity">
    <reaction evidence="8">
        <text>UDP-N-acetyl-alpha-D-muramoyl-L-alanyl-D-glutamate + meso-2,6-diaminopimelate + ATP = UDP-N-acetyl-alpha-D-muramoyl-L-alanyl-gamma-D-glutamyl-meso-2,6-diaminopimelate + ADP + phosphate + H(+)</text>
        <dbReference type="Rhea" id="RHEA:23676"/>
        <dbReference type="ChEBI" id="CHEBI:15378"/>
        <dbReference type="ChEBI" id="CHEBI:30616"/>
        <dbReference type="ChEBI" id="CHEBI:43474"/>
        <dbReference type="ChEBI" id="CHEBI:57791"/>
        <dbReference type="ChEBI" id="CHEBI:83900"/>
        <dbReference type="ChEBI" id="CHEBI:83905"/>
        <dbReference type="ChEBI" id="CHEBI:456216"/>
        <dbReference type="EC" id="6.3.2.13"/>
    </reaction>
</comment>
<dbReference type="PANTHER" id="PTHR23135">
    <property type="entry name" value="MUR LIGASE FAMILY MEMBER"/>
    <property type="match status" value="1"/>
</dbReference>
<dbReference type="GO" id="GO:0051301">
    <property type="term" value="P:cell division"/>
    <property type="evidence" value="ECO:0007669"/>
    <property type="project" value="UniProtKB-KW"/>
</dbReference>
<dbReference type="InterPro" id="IPR000713">
    <property type="entry name" value="Mur_ligase_N"/>
</dbReference>
<comment type="function">
    <text evidence="8">Catalyzes the addition of meso-diaminopimelic acid to the nucleotide precursor UDP-N-acetylmuramoyl-L-alanyl-D-glutamate (UMAG) in the biosynthesis of bacterial cell-wall peptidoglycan.</text>
</comment>
<dbReference type="InterPro" id="IPR005761">
    <property type="entry name" value="UDP-N-AcMur-Glu-dNH2Pim_ligase"/>
</dbReference>
<comment type="cofactor">
    <cofactor evidence="8">
        <name>Mg(2+)</name>
        <dbReference type="ChEBI" id="CHEBI:18420"/>
    </cofactor>
</comment>
<feature type="binding site" evidence="8">
    <location>
        <position position="193"/>
    </location>
    <ligand>
        <name>UDP-N-acetyl-alpha-D-muramoyl-L-alanyl-D-glutamate</name>
        <dbReference type="ChEBI" id="CHEBI:83900"/>
    </ligand>
</feature>
<dbReference type="Gene3D" id="3.40.1190.10">
    <property type="entry name" value="Mur-like, catalytic domain"/>
    <property type="match status" value="1"/>
</dbReference>
<dbReference type="OrthoDB" id="9800958at2"/>
<evidence type="ECO:0000256" key="9">
    <source>
        <dbReference type="RuleBase" id="RU004135"/>
    </source>
</evidence>
<comment type="PTM">
    <text evidence="8">Carboxylation is probably crucial for Mg(2+) binding and, consequently, for the gamma-phosphate positioning of ATP.</text>
</comment>
<name>A0A0A5G8P2_9BACI</name>
<evidence type="ECO:0000256" key="6">
    <source>
        <dbReference type="ARBA" id="ARBA00023306"/>
    </source>
</evidence>
<dbReference type="InterPro" id="IPR035911">
    <property type="entry name" value="MurE/MurF_N"/>
</dbReference>
<feature type="domain" description="Mur ligase central" evidence="12">
    <location>
        <begin position="111"/>
        <end position="312"/>
    </location>
</feature>
<dbReference type="SUPFAM" id="SSF53623">
    <property type="entry name" value="MurD-like peptide ligases, catalytic domain"/>
    <property type="match status" value="1"/>
</dbReference>
<keyword evidence="8" id="KW-0547">Nucleotide-binding</keyword>
<feature type="binding site" evidence="8">
    <location>
        <position position="30"/>
    </location>
    <ligand>
        <name>UDP-N-acetyl-alpha-D-muramoyl-L-alanyl-D-glutamate</name>
        <dbReference type="ChEBI" id="CHEBI:83900"/>
    </ligand>
</feature>
<dbReference type="EC" id="6.3.2.13" evidence="8"/>
<evidence type="ECO:0000313" key="13">
    <source>
        <dbReference type="EMBL" id="KGX87528.1"/>
    </source>
</evidence>
<evidence type="ECO:0000256" key="4">
    <source>
        <dbReference type="ARBA" id="ARBA00022960"/>
    </source>
</evidence>
<evidence type="ECO:0000256" key="2">
    <source>
        <dbReference type="ARBA" id="ARBA00005898"/>
    </source>
</evidence>
<dbReference type="eggNOG" id="COG0769">
    <property type="taxonomic scope" value="Bacteria"/>
</dbReference>
<evidence type="ECO:0000259" key="12">
    <source>
        <dbReference type="Pfam" id="PF08245"/>
    </source>
</evidence>
<comment type="similarity">
    <text evidence="2 8">Belongs to the MurCDEF family. MurE subfamily.</text>
</comment>
<dbReference type="SUPFAM" id="SSF53244">
    <property type="entry name" value="MurD-like peptide ligases, peptide-binding domain"/>
    <property type="match status" value="1"/>
</dbReference>
<evidence type="ECO:0000259" key="11">
    <source>
        <dbReference type="Pfam" id="PF02875"/>
    </source>
</evidence>
<dbReference type="GO" id="GO:0005524">
    <property type="term" value="F:ATP binding"/>
    <property type="evidence" value="ECO:0007669"/>
    <property type="project" value="UniProtKB-UniRule"/>
</dbReference>
<dbReference type="GO" id="GO:0008765">
    <property type="term" value="F:UDP-N-acetylmuramoylalanyl-D-glutamate-2,6-diaminopimelate ligase activity"/>
    <property type="evidence" value="ECO:0007669"/>
    <property type="project" value="UniProtKB-UniRule"/>
</dbReference>
<protein>
    <recommendedName>
        <fullName evidence="8">UDP-N-acetylmuramoyl-L-alanyl-D-glutamate--2,6-diaminopimelate ligase</fullName>
        <ecNumber evidence="8">6.3.2.13</ecNumber>
    </recommendedName>
    <alternativeName>
        <fullName evidence="8">Meso-A2pm-adding enzyme</fullName>
    </alternativeName>
    <alternativeName>
        <fullName evidence="8">Meso-diaminopimelate-adding enzyme</fullName>
    </alternativeName>
    <alternativeName>
        <fullName evidence="8">UDP-MurNAc-L-Ala-D-Glu:meso-diaminopimelate ligase</fullName>
    </alternativeName>
    <alternativeName>
        <fullName evidence="8">UDP-MurNAc-tripeptide synthetase</fullName>
    </alternativeName>
    <alternativeName>
        <fullName evidence="8">UDP-N-acetylmuramyl-tripeptide synthetase</fullName>
    </alternativeName>
</protein>
<dbReference type="NCBIfam" id="NF001126">
    <property type="entry name" value="PRK00139.1-4"/>
    <property type="match status" value="1"/>
</dbReference>
<dbReference type="InterPro" id="IPR036615">
    <property type="entry name" value="Mur_ligase_C_dom_sf"/>
</dbReference>
<feature type="binding site" evidence="8">
    <location>
        <begin position="407"/>
        <end position="410"/>
    </location>
    <ligand>
        <name>meso-2,6-diaminopimelate</name>
        <dbReference type="ChEBI" id="CHEBI:57791"/>
    </ligand>
</feature>
<dbReference type="Gene3D" id="3.90.190.20">
    <property type="entry name" value="Mur ligase, C-terminal domain"/>
    <property type="match status" value="1"/>
</dbReference>
<keyword evidence="6 8" id="KW-0131">Cell cycle</keyword>
<feature type="binding site" evidence="8">
    <location>
        <begin position="158"/>
        <end position="159"/>
    </location>
    <ligand>
        <name>UDP-N-acetyl-alpha-D-muramoyl-L-alanyl-D-glutamate</name>
        <dbReference type="ChEBI" id="CHEBI:83900"/>
    </ligand>
</feature>
<dbReference type="STRING" id="1385512.N784_14880"/>
<feature type="binding site" evidence="8">
    <location>
        <begin position="113"/>
        <end position="119"/>
    </location>
    <ligand>
        <name>ATP</name>
        <dbReference type="ChEBI" id="CHEBI:30616"/>
    </ligand>
</feature>
<dbReference type="InterPro" id="IPR004101">
    <property type="entry name" value="Mur_ligase_C"/>
</dbReference>
<feature type="short sequence motif" description="Meso-diaminopimelate recognition motif" evidence="8">
    <location>
        <begin position="407"/>
        <end position="410"/>
    </location>
</feature>
<dbReference type="RefSeq" id="WP_036833289.1">
    <property type="nucleotide sequence ID" value="NZ_AVPG01000006.1"/>
</dbReference>
<dbReference type="GO" id="GO:0009252">
    <property type="term" value="P:peptidoglycan biosynthetic process"/>
    <property type="evidence" value="ECO:0007669"/>
    <property type="project" value="UniProtKB-UniRule"/>
</dbReference>
<dbReference type="AlphaFoldDB" id="A0A0A5G8P2"/>
<dbReference type="UniPathway" id="UPA00219"/>
<dbReference type="Pfam" id="PF01225">
    <property type="entry name" value="Mur_ligase"/>
    <property type="match status" value="1"/>
</dbReference>
<evidence type="ECO:0000256" key="3">
    <source>
        <dbReference type="ARBA" id="ARBA00022618"/>
    </source>
</evidence>
<evidence type="ECO:0000256" key="1">
    <source>
        <dbReference type="ARBA" id="ARBA00004752"/>
    </source>
</evidence>
<evidence type="ECO:0000313" key="14">
    <source>
        <dbReference type="Proteomes" id="UP000030401"/>
    </source>
</evidence>
<comment type="caution">
    <text evidence="8">Lacks conserved residue(s) required for the propagation of feature annotation.</text>
</comment>
<keyword evidence="8" id="KW-0067">ATP-binding</keyword>
<dbReference type="InterPro" id="IPR036565">
    <property type="entry name" value="Mur-like_cat_sf"/>
</dbReference>
<comment type="subcellular location">
    <subcellularLocation>
        <location evidence="8 9">Cytoplasm</location>
    </subcellularLocation>
</comment>
<dbReference type="PANTHER" id="PTHR23135:SF4">
    <property type="entry name" value="UDP-N-ACETYLMURAMOYL-L-ALANYL-D-GLUTAMATE--2,6-DIAMINOPIMELATE LIGASE MURE HOMOLOG, CHLOROPLASTIC"/>
    <property type="match status" value="1"/>
</dbReference>
<feature type="binding site" evidence="8">
    <location>
        <position position="462"/>
    </location>
    <ligand>
        <name>meso-2,6-diaminopimelate</name>
        <dbReference type="ChEBI" id="CHEBI:57791"/>
    </ligand>
</feature>
<organism evidence="13 14">
    <name type="scientific">Pontibacillus litoralis JSM 072002</name>
    <dbReference type="NCBI Taxonomy" id="1385512"/>
    <lineage>
        <taxon>Bacteria</taxon>
        <taxon>Bacillati</taxon>
        <taxon>Bacillota</taxon>
        <taxon>Bacilli</taxon>
        <taxon>Bacillales</taxon>
        <taxon>Bacillaceae</taxon>
        <taxon>Pontibacillus</taxon>
    </lineage>
</organism>
<dbReference type="GO" id="GO:0005737">
    <property type="term" value="C:cytoplasm"/>
    <property type="evidence" value="ECO:0007669"/>
    <property type="project" value="UniProtKB-SubCell"/>
</dbReference>
<keyword evidence="8" id="KW-0963">Cytoplasm</keyword>